<reference evidence="5 6" key="1">
    <citation type="journal article" date="2014" name="Genome Announc.">
        <title>Draft genome sequence of Sclerotinia borealis, a psychrophilic plant pathogenic fungus.</title>
        <authorList>
            <person name="Mardanov A.V."/>
            <person name="Beletsky A.V."/>
            <person name="Kadnikov V.V."/>
            <person name="Ignatov A.N."/>
            <person name="Ravin N.V."/>
        </authorList>
    </citation>
    <scope>NUCLEOTIDE SEQUENCE [LARGE SCALE GENOMIC DNA]</scope>
    <source>
        <strain evidence="6">F-4157</strain>
    </source>
</reference>
<evidence type="ECO:0000313" key="6">
    <source>
        <dbReference type="Proteomes" id="UP000019487"/>
    </source>
</evidence>
<feature type="region of interest" description="Disordered" evidence="4">
    <location>
        <begin position="19"/>
        <end position="52"/>
    </location>
</feature>
<keyword evidence="6" id="KW-1185">Reference proteome</keyword>
<name>W9CQF3_SCLBF</name>
<feature type="region of interest" description="Disordered" evidence="4">
    <location>
        <begin position="373"/>
        <end position="392"/>
    </location>
</feature>
<feature type="repeat" description="ANK" evidence="3">
    <location>
        <begin position="235"/>
        <end position="267"/>
    </location>
</feature>
<dbReference type="InterPro" id="IPR036770">
    <property type="entry name" value="Ankyrin_rpt-contain_sf"/>
</dbReference>
<evidence type="ECO:0000256" key="2">
    <source>
        <dbReference type="ARBA" id="ARBA00023043"/>
    </source>
</evidence>
<dbReference type="Gene3D" id="1.25.40.20">
    <property type="entry name" value="Ankyrin repeat-containing domain"/>
    <property type="match status" value="2"/>
</dbReference>
<protein>
    <submittedName>
        <fullName evidence="5">Uncharacterized protein</fullName>
    </submittedName>
</protein>
<comment type="caution">
    <text evidence="5">The sequence shown here is derived from an EMBL/GenBank/DDBJ whole genome shotgun (WGS) entry which is preliminary data.</text>
</comment>
<feature type="compositionally biased region" description="Polar residues" evidence="4">
    <location>
        <begin position="210"/>
        <end position="235"/>
    </location>
</feature>
<evidence type="ECO:0000256" key="1">
    <source>
        <dbReference type="ARBA" id="ARBA00022737"/>
    </source>
</evidence>
<dbReference type="PANTHER" id="PTHR24198">
    <property type="entry name" value="ANKYRIN REPEAT AND PROTEIN KINASE DOMAIN-CONTAINING PROTEIN"/>
    <property type="match status" value="1"/>
</dbReference>
<evidence type="ECO:0000256" key="4">
    <source>
        <dbReference type="SAM" id="MobiDB-lite"/>
    </source>
</evidence>
<feature type="compositionally biased region" description="Basic and acidic residues" evidence="4">
    <location>
        <begin position="375"/>
        <end position="392"/>
    </location>
</feature>
<organism evidence="5 6">
    <name type="scientific">Sclerotinia borealis (strain F-4128)</name>
    <dbReference type="NCBI Taxonomy" id="1432307"/>
    <lineage>
        <taxon>Eukaryota</taxon>
        <taxon>Fungi</taxon>
        <taxon>Dikarya</taxon>
        <taxon>Ascomycota</taxon>
        <taxon>Pezizomycotina</taxon>
        <taxon>Leotiomycetes</taxon>
        <taxon>Helotiales</taxon>
        <taxon>Sclerotiniaceae</taxon>
        <taxon>Sclerotinia</taxon>
    </lineage>
</organism>
<dbReference type="PROSITE" id="PS50297">
    <property type="entry name" value="ANK_REP_REGION"/>
    <property type="match status" value="3"/>
</dbReference>
<dbReference type="STRING" id="1432307.W9CQF3"/>
<proteinExistence type="predicted"/>
<dbReference type="Proteomes" id="UP000019487">
    <property type="component" value="Unassembled WGS sequence"/>
</dbReference>
<sequence>MVELDIEWTIDSINRRRSQNRIAQRKFRQSRKTPRTPHNNSNQPPSSGGACSTVETCSIAAPDFQLPTAIGTTPPDLFDGVTMSTGMFGSPTTGSTSVTSNNNILGIDDVDVSFIESLISRSNDNNSLSAPQIANSQPDFDQTLNFISLNTSKTPSASPVGLDYLTVYGTHDSISSNTHPNTAQHNIGSGHVSQVHPAMDLIPHDKRNSNETSPVRSSKETSSTNSPTEKQQSKGWLNPLHIAARRGHEAIVRTLLSHHIDCNETDSDARTALIHASIDGHDHVVNLLLAHGARISDLDRRGRSALYWATMNQHEAVLRLLLWEYDMKEWEQGIDAYDDMGWTALHIAIEKGFDVGVQLLLGSGASLHARARKTCNGDDDKDKDDSRIVQAG</sequence>
<dbReference type="PANTHER" id="PTHR24198:SF193">
    <property type="match status" value="1"/>
</dbReference>
<feature type="compositionally biased region" description="Polar residues" evidence="4">
    <location>
        <begin position="36"/>
        <end position="52"/>
    </location>
</feature>
<dbReference type="EMBL" id="AYSA01000125">
    <property type="protein sequence ID" value="ESZ96725.1"/>
    <property type="molecule type" value="Genomic_DNA"/>
</dbReference>
<dbReference type="SMART" id="SM00248">
    <property type="entry name" value="ANK"/>
    <property type="match status" value="4"/>
</dbReference>
<keyword evidence="2 3" id="KW-0040">ANK repeat</keyword>
<evidence type="ECO:0000256" key="3">
    <source>
        <dbReference type="PROSITE-ProRule" id="PRU00023"/>
    </source>
</evidence>
<dbReference type="CDD" id="cd14688">
    <property type="entry name" value="bZIP_YAP"/>
    <property type="match status" value="1"/>
</dbReference>
<feature type="region of interest" description="Disordered" evidence="4">
    <location>
        <begin position="202"/>
        <end position="237"/>
    </location>
</feature>
<accession>W9CQF3</accession>
<dbReference type="Pfam" id="PF00023">
    <property type="entry name" value="Ank"/>
    <property type="match status" value="1"/>
</dbReference>
<evidence type="ECO:0000313" key="5">
    <source>
        <dbReference type="EMBL" id="ESZ96725.1"/>
    </source>
</evidence>
<feature type="repeat" description="ANK" evidence="3">
    <location>
        <begin position="268"/>
        <end position="300"/>
    </location>
</feature>
<keyword evidence="1" id="KW-0677">Repeat</keyword>
<dbReference type="InterPro" id="IPR002110">
    <property type="entry name" value="Ankyrin_rpt"/>
</dbReference>
<dbReference type="AlphaFoldDB" id="W9CQF3"/>
<dbReference type="OrthoDB" id="5416972at2759"/>
<feature type="repeat" description="ANK" evidence="3">
    <location>
        <begin position="340"/>
        <end position="372"/>
    </location>
</feature>
<dbReference type="PROSITE" id="PS50088">
    <property type="entry name" value="ANK_REPEAT"/>
    <property type="match status" value="3"/>
</dbReference>
<dbReference type="SUPFAM" id="SSF48403">
    <property type="entry name" value="Ankyrin repeat"/>
    <property type="match status" value="1"/>
</dbReference>
<dbReference type="Pfam" id="PF12796">
    <property type="entry name" value="Ank_2"/>
    <property type="match status" value="1"/>
</dbReference>
<dbReference type="HOGENOM" id="CLU_054967_0_0_1"/>
<feature type="compositionally biased region" description="Basic residues" evidence="4">
    <location>
        <begin position="19"/>
        <end position="35"/>
    </location>
</feature>
<gene>
    <name evidence="5" type="ORF">SBOR_2869</name>
</gene>